<evidence type="ECO:0000256" key="1">
    <source>
        <dbReference type="SAM" id="Phobius"/>
    </source>
</evidence>
<organism evidence="2 3">
    <name type="scientific">Bacillus chungangensis</name>
    <dbReference type="NCBI Taxonomy" id="587633"/>
    <lineage>
        <taxon>Bacteria</taxon>
        <taxon>Bacillati</taxon>
        <taxon>Bacillota</taxon>
        <taxon>Bacilli</taxon>
        <taxon>Bacillales</taxon>
        <taxon>Bacillaceae</taxon>
        <taxon>Bacillus</taxon>
    </lineage>
</organism>
<protein>
    <submittedName>
        <fullName evidence="2">Uncharacterized protein</fullName>
    </submittedName>
</protein>
<keyword evidence="1" id="KW-0812">Transmembrane</keyword>
<keyword evidence="1" id="KW-1133">Transmembrane helix</keyword>
<feature type="transmembrane region" description="Helical" evidence="1">
    <location>
        <begin position="77"/>
        <end position="96"/>
    </location>
</feature>
<feature type="transmembrane region" description="Helical" evidence="1">
    <location>
        <begin position="29"/>
        <end position="46"/>
    </location>
</feature>
<dbReference type="Pfam" id="PF24124">
    <property type="entry name" value="YphA"/>
    <property type="match status" value="1"/>
</dbReference>
<dbReference type="RefSeq" id="WP_307229190.1">
    <property type="nucleotide sequence ID" value="NZ_JAUSTT010000010.1"/>
</dbReference>
<gene>
    <name evidence="2" type="ORF">J2S08_002049</name>
</gene>
<proteinExistence type="predicted"/>
<accession>A0ABT9WSD4</accession>
<dbReference type="PIRSF" id="PIRSF036710">
    <property type="entry name" value="YphA_Bacsu"/>
    <property type="match status" value="1"/>
</dbReference>
<reference evidence="2 3" key="1">
    <citation type="submission" date="2023-07" db="EMBL/GenBank/DDBJ databases">
        <title>Genomic Encyclopedia of Type Strains, Phase IV (KMG-IV): sequencing the most valuable type-strain genomes for metagenomic binning, comparative biology and taxonomic classification.</title>
        <authorList>
            <person name="Goeker M."/>
        </authorList>
    </citation>
    <scope>NUCLEOTIDE SEQUENCE [LARGE SCALE GENOMIC DNA]</scope>
    <source>
        <strain evidence="2 3">DSM 23837</strain>
    </source>
</reference>
<keyword evidence="1" id="KW-0472">Membrane</keyword>
<feature type="transmembrane region" description="Helical" evidence="1">
    <location>
        <begin position="5"/>
        <end position="22"/>
    </location>
</feature>
<sequence length="202" mass="23705">MAGTIFLWCMWAVWIIATFLLPKQTQPRLFLAIFSLLLIIFVPFTFSILFLKIQLTAVVLLLLAYLAISRFDIRKRLYNFISICIVSLGYTGFLLFEIIDPVWLMLDRRILICAYMFLLIWLLENKDIFSQLSMMTAGMIHGEILFAMILSKWGMPYLAGSPEFLDTLMISSFPFLSFYFFRRLPRIILQKITLNNMKGMRH</sequence>
<feature type="transmembrane region" description="Helical" evidence="1">
    <location>
        <begin position="164"/>
        <end position="181"/>
    </location>
</feature>
<dbReference type="EMBL" id="JAUSTT010000010">
    <property type="protein sequence ID" value="MDQ0176213.1"/>
    <property type="molecule type" value="Genomic_DNA"/>
</dbReference>
<dbReference type="Proteomes" id="UP001223586">
    <property type="component" value="Unassembled WGS sequence"/>
</dbReference>
<feature type="transmembrane region" description="Helical" evidence="1">
    <location>
        <begin position="135"/>
        <end position="158"/>
    </location>
</feature>
<evidence type="ECO:0000313" key="3">
    <source>
        <dbReference type="Proteomes" id="UP001223586"/>
    </source>
</evidence>
<feature type="transmembrane region" description="Helical" evidence="1">
    <location>
        <begin position="102"/>
        <end position="123"/>
    </location>
</feature>
<dbReference type="InterPro" id="IPR014617">
    <property type="entry name" value="YphA_Bacsu"/>
</dbReference>
<feature type="transmembrane region" description="Helical" evidence="1">
    <location>
        <begin position="52"/>
        <end position="68"/>
    </location>
</feature>
<evidence type="ECO:0000313" key="2">
    <source>
        <dbReference type="EMBL" id="MDQ0176213.1"/>
    </source>
</evidence>
<comment type="caution">
    <text evidence="2">The sequence shown here is derived from an EMBL/GenBank/DDBJ whole genome shotgun (WGS) entry which is preliminary data.</text>
</comment>
<name>A0ABT9WSD4_9BACI</name>
<keyword evidence="3" id="KW-1185">Reference proteome</keyword>